<sequence>MLDCPIDGVHGMGVGRVRIERHRVGDAAVRRATEDFAEQVAGEVHRMQDVAPGRSWRRVADSFLDYLGARSLDNPQLAGKDARIACESAAAAAVGALALSVGRAGHPHVFIEYTGTGVPYGGGRAAEKPDGVAARSWLDPFFLAFVARLSDEHRQLFVEAAPTLQGAERRPDVVLPHALLAYVYGESEQAGGLSADARVALIDALLEGLGDGTDSPGHRAALVTLRAVAAGDREGFQRALAEQLERYRQRYVGPVAGDPAPRTLLPLDAIALAAMAERWNGWPVAIESDYLPAALVEGFRLPGPRVLGFGRLKRSEAALAVGPVVVDRPAHPYAGQVMVHQEGAASELARFRDPDQKPVHVTRALTELMRGQVTAFLERSALDPDGRDPRQWETLRTGAEAGGAAFLLARGAPGTEHEVTVAGTTRLLPACAGSYGPGVGHWKQAVALALITGARRQLADCVLVTPEFFTVGCYFGPVDAYGAALHDYLRGVDPVPAVTKAFTVCAEHERGLYLAPPVTLLSQLVEGDREGFALALIDALEAHREHYTVGELPVEPDALLDLDILALACHAHRIGWRVPVSSPYLPAGLLGRAG</sequence>
<organism evidence="1">
    <name type="scientific">Kitasatospora sp. CMC57</name>
    <dbReference type="NCBI Taxonomy" id="3231513"/>
    <lineage>
        <taxon>Bacteria</taxon>
        <taxon>Bacillati</taxon>
        <taxon>Actinomycetota</taxon>
        <taxon>Actinomycetes</taxon>
        <taxon>Kitasatosporales</taxon>
        <taxon>Streptomycetaceae</taxon>
        <taxon>Kitasatospora</taxon>
    </lineage>
</organism>
<proteinExistence type="predicted"/>
<accession>A0AB33JYN8</accession>
<reference evidence="1" key="1">
    <citation type="submission" date="2024-07" db="EMBL/GenBank/DDBJ databases">
        <title>Complete genome sequences of cellulolytic bacteria, Kitasatospora sp. CMC57 and Streptomyces sp. CMC78, isolated from Japanese agricultural soil.</title>
        <authorList>
            <person name="Hashimoto T."/>
            <person name="Ito M."/>
            <person name="Iwamoto M."/>
            <person name="Fukahori D."/>
            <person name="Shoda T."/>
            <person name="Sakoda M."/>
            <person name="Morohoshi T."/>
            <person name="Mitsuboshi M."/>
            <person name="Nishizawa T."/>
        </authorList>
    </citation>
    <scope>NUCLEOTIDE SEQUENCE</scope>
    <source>
        <strain evidence="1">CMC57</strain>
    </source>
</reference>
<evidence type="ECO:0000313" key="1">
    <source>
        <dbReference type="EMBL" id="BFP48282.1"/>
    </source>
</evidence>
<dbReference type="AlphaFoldDB" id="A0AB33JYN8"/>
<dbReference type="EMBL" id="AP035881">
    <property type="protein sequence ID" value="BFP48282.1"/>
    <property type="molecule type" value="Genomic_DNA"/>
</dbReference>
<evidence type="ECO:0008006" key="2">
    <source>
        <dbReference type="Google" id="ProtNLM"/>
    </source>
</evidence>
<gene>
    <name evidence="1" type="ORF">KCMC57_46500</name>
</gene>
<dbReference type="InterPro" id="IPR029074">
    <property type="entry name" value="Imm49"/>
</dbReference>
<name>A0AB33JYN8_9ACTN</name>
<protein>
    <recommendedName>
        <fullName evidence="2">YcaO domain-containing protein</fullName>
    </recommendedName>
</protein>
<dbReference type="Pfam" id="PF15575">
    <property type="entry name" value="Imm49"/>
    <property type="match status" value="2"/>
</dbReference>